<organism evidence="2">
    <name type="scientific">uncultured spirochete</name>
    <dbReference type="NCBI Taxonomy" id="156406"/>
    <lineage>
        <taxon>Bacteria</taxon>
        <taxon>Pseudomonadati</taxon>
        <taxon>Spirochaetota</taxon>
        <taxon>Spirochaetia</taxon>
        <taxon>Spirochaetales</taxon>
        <taxon>environmental samples</taxon>
    </lineage>
</organism>
<name>A0A3P3XHA5_9SPIR</name>
<evidence type="ECO:0000259" key="1">
    <source>
        <dbReference type="Pfam" id="PF00534"/>
    </source>
</evidence>
<keyword evidence="2" id="KW-0808">Transferase</keyword>
<dbReference type="SUPFAM" id="SSF53756">
    <property type="entry name" value="UDP-Glycosyltransferase/glycogen phosphorylase"/>
    <property type="match status" value="1"/>
</dbReference>
<dbReference type="EMBL" id="FWDM01000009">
    <property type="protein sequence ID" value="SLM11058.1"/>
    <property type="molecule type" value="Genomic_DNA"/>
</dbReference>
<reference evidence="2" key="1">
    <citation type="submission" date="2017-02" db="EMBL/GenBank/DDBJ databases">
        <authorList>
            <person name="Regsiter A."/>
            <person name="William W."/>
        </authorList>
    </citation>
    <scope>NUCLEOTIDE SEQUENCE</scope>
    <source>
        <strain evidence="2">Bib</strain>
    </source>
</reference>
<dbReference type="CDD" id="cd03794">
    <property type="entry name" value="GT4_WbuB-like"/>
    <property type="match status" value="1"/>
</dbReference>
<dbReference type="PANTHER" id="PTHR45947:SF3">
    <property type="entry name" value="SULFOQUINOVOSYL TRANSFERASE SQD2"/>
    <property type="match status" value="1"/>
</dbReference>
<sequence length="407" mass="46744">MKIAFLTQYYPVSDSTRSLYSDLMDEISSFGHEITVFRSEEERVFGRPEVSSRKNITIVSVPTGRVTKTNIMIKTANILLTEPRYLGAMRMHYAGSIPDMIIVTTPPITFCSAASYYRKKGSMVYLLLKDIFPQNAVDLGMMKKESLVYSFFRAKEKKLYKNADVIGCMSEENKKYLLHHNLFLRNKKIEINPNSIKPSTFQIDAKQGDELLREYKIPREKIKIIYGGNLGKPQGIDFLLEVLDKSKEIENVHFIICGSGTEYSKLEKFVKTHPDHPITLIKYLKNSRYRLLLSQMDIGLIFLDRRFTIPNFPQRVLDYFDFLLPVLAATDKNTDFGKMLINNKCGLWLESGDIDAFMKNLEYLVSNPEIRISMGKNGRALLDSEFSIKKSAQLIIDKFNLLSDPIS</sequence>
<gene>
    <name evidence="2" type="ORF">SPIROBIBN47_170019</name>
</gene>
<protein>
    <submittedName>
        <fullName evidence="2">Putative Glycosyl transferase group 1</fullName>
    </submittedName>
</protein>
<feature type="domain" description="Glycosyl transferase family 1" evidence="1">
    <location>
        <begin position="212"/>
        <end position="379"/>
    </location>
</feature>
<dbReference type="AlphaFoldDB" id="A0A3P3XHA5"/>
<proteinExistence type="predicted"/>
<dbReference type="InterPro" id="IPR001296">
    <property type="entry name" value="Glyco_trans_1"/>
</dbReference>
<evidence type="ECO:0000313" key="2">
    <source>
        <dbReference type="EMBL" id="SLM11058.1"/>
    </source>
</evidence>
<dbReference type="InterPro" id="IPR050194">
    <property type="entry name" value="Glycosyltransferase_grp1"/>
</dbReference>
<dbReference type="Gene3D" id="3.40.50.2000">
    <property type="entry name" value="Glycogen Phosphorylase B"/>
    <property type="match status" value="2"/>
</dbReference>
<dbReference type="GO" id="GO:0016758">
    <property type="term" value="F:hexosyltransferase activity"/>
    <property type="evidence" value="ECO:0007669"/>
    <property type="project" value="TreeGrafter"/>
</dbReference>
<accession>A0A3P3XHA5</accession>
<dbReference type="PANTHER" id="PTHR45947">
    <property type="entry name" value="SULFOQUINOVOSYL TRANSFERASE SQD2"/>
    <property type="match status" value="1"/>
</dbReference>
<dbReference type="Pfam" id="PF00534">
    <property type="entry name" value="Glycos_transf_1"/>
    <property type="match status" value="1"/>
</dbReference>